<feature type="region of interest" description="Disordered" evidence="1">
    <location>
        <begin position="215"/>
        <end position="242"/>
    </location>
</feature>
<name>A0A4Y2GQ50_ARAVE</name>
<dbReference type="Proteomes" id="UP000499080">
    <property type="component" value="Unassembled WGS sequence"/>
</dbReference>
<evidence type="ECO:0000313" key="2">
    <source>
        <dbReference type="EMBL" id="GBM55723.1"/>
    </source>
</evidence>
<organism evidence="2 3">
    <name type="scientific">Araneus ventricosus</name>
    <name type="common">Orbweaver spider</name>
    <name type="synonym">Epeira ventricosa</name>
    <dbReference type="NCBI Taxonomy" id="182803"/>
    <lineage>
        <taxon>Eukaryota</taxon>
        <taxon>Metazoa</taxon>
        <taxon>Ecdysozoa</taxon>
        <taxon>Arthropoda</taxon>
        <taxon>Chelicerata</taxon>
        <taxon>Arachnida</taxon>
        <taxon>Araneae</taxon>
        <taxon>Araneomorphae</taxon>
        <taxon>Entelegynae</taxon>
        <taxon>Araneoidea</taxon>
        <taxon>Araneidae</taxon>
        <taxon>Araneus</taxon>
    </lineage>
</organism>
<evidence type="ECO:0000313" key="3">
    <source>
        <dbReference type="Proteomes" id="UP000499080"/>
    </source>
</evidence>
<sequence>MAAACNQAIPFHEVVPNGHKIIYNFTVPKLAAKPSWACRENFLTNCEVLPTSWSFEMKLQNVPEKPKVPVSVTLRRNHSLDNPVDAFIQISFSDDGNRPCFDLPRIFTTKTMIPGEVLKDSRTEILQSAEMIKAFNESLFIAVVIRILFCHSTNKNMHDEQDHDDRMYLFREGSLHGPAIAILFTDHRTYVTLSGDLAIQIQRMPQQWWRLGGKSGGGGGRQKLEPPKSSRQYSDGHNNVGI</sequence>
<proteinExistence type="predicted"/>
<evidence type="ECO:0000256" key="1">
    <source>
        <dbReference type="SAM" id="MobiDB-lite"/>
    </source>
</evidence>
<accession>A0A4Y2GQ50</accession>
<gene>
    <name evidence="2" type="ORF">AVEN_196617_1</name>
</gene>
<reference evidence="2 3" key="1">
    <citation type="journal article" date="2019" name="Sci. Rep.">
        <title>Orb-weaving spider Araneus ventricosus genome elucidates the spidroin gene catalogue.</title>
        <authorList>
            <person name="Kono N."/>
            <person name="Nakamura H."/>
            <person name="Ohtoshi R."/>
            <person name="Moran D.A.P."/>
            <person name="Shinohara A."/>
            <person name="Yoshida Y."/>
            <person name="Fujiwara M."/>
            <person name="Mori M."/>
            <person name="Tomita M."/>
            <person name="Arakawa K."/>
        </authorList>
    </citation>
    <scope>NUCLEOTIDE SEQUENCE [LARGE SCALE GENOMIC DNA]</scope>
</reference>
<feature type="compositionally biased region" description="Polar residues" evidence="1">
    <location>
        <begin position="229"/>
        <end position="242"/>
    </location>
</feature>
<keyword evidence="3" id="KW-1185">Reference proteome</keyword>
<dbReference type="EMBL" id="BGPR01001514">
    <property type="protein sequence ID" value="GBM55723.1"/>
    <property type="molecule type" value="Genomic_DNA"/>
</dbReference>
<protein>
    <submittedName>
        <fullName evidence="2">Uncharacterized protein</fullName>
    </submittedName>
</protein>
<dbReference type="OrthoDB" id="10572621at2759"/>
<comment type="caution">
    <text evidence="2">The sequence shown here is derived from an EMBL/GenBank/DDBJ whole genome shotgun (WGS) entry which is preliminary data.</text>
</comment>
<dbReference type="AlphaFoldDB" id="A0A4Y2GQ50"/>